<reference evidence="1" key="2">
    <citation type="submission" date="2019-01" db="UniProtKB">
        <authorList>
            <consortium name="EnsemblPlants"/>
        </authorList>
    </citation>
    <scope>IDENTIFICATION</scope>
    <source>
        <strain evidence="1">cv. Heinz 1706</strain>
    </source>
</reference>
<evidence type="ECO:0000313" key="1">
    <source>
        <dbReference type="EnsemblPlants" id="Solyc09g056310.1.1.1"/>
    </source>
</evidence>
<dbReference type="Gramene" id="Solyc09g056310.1.1">
    <property type="protein sequence ID" value="Solyc09g056310.1.1.1"/>
    <property type="gene ID" value="Solyc09g056310.1"/>
</dbReference>
<name>A0A3Q7I1Y9_SOLLC</name>
<evidence type="ECO:0008006" key="3">
    <source>
        <dbReference type="Google" id="ProtNLM"/>
    </source>
</evidence>
<dbReference type="PaxDb" id="4081-Solyc09g056310.1.1"/>
<reference evidence="1" key="1">
    <citation type="journal article" date="2012" name="Nature">
        <title>The tomato genome sequence provides insights into fleshy fruit evolution.</title>
        <authorList>
            <consortium name="Tomato Genome Consortium"/>
        </authorList>
    </citation>
    <scope>NUCLEOTIDE SEQUENCE [LARGE SCALE GENOMIC DNA]</scope>
    <source>
        <strain evidence="1">cv. Heinz 1706</strain>
    </source>
</reference>
<dbReference type="Proteomes" id="UP000004994">
    <property type="component" value="Chromosome 9"/>
</dbReference>
<evidence type="ECO:0000313" key="2">
    <source>
        <dbReference type="Proteomes" id="UP000004994"/>
    </source>
</evidence>
<dbReference type="EnsemblPlants" id="Solyc09g056310.1.1">
    <property type="protein sequence ID" value="Solyc09g056310.1.1.1"/>
    <property type="gene ID" value="Solyc09g056310.1"/>
</dbReference>
<proteinExistence type="predicted"/>
<organism evidence="1">
    <name type="scientific">Solanum lycopersicum</name>
    <name type="common">Tomato</name>
    <name type="synonym">Lycopersicon esculentum</name>
    <dbReference type="NCBI Taxonomy" id="4081"/>
    <lineage>
        <taxon>Eukaryota</taxon>
        <taxon>Viridiplantae</taxon>
        <taxon>Streptophyta</taxon>
        <taxon>Embryophyta</taxon>
        <taxon>Tracheophyta</taxon>
        <taxon>Spermatophyta</taxon>
        <taxon>Magnoliopsida</taxon>
        <taxon>eudicotyledons</taxon>
        <taxon>Gunneridae</taxon>
        <taxon>Pentapetalae</taxon>
        <taxon>asterids</taxon>
        <taxon>lamiids</taxon>
        <taxon>Solanales</taxon>
        <taxon>Solanaceae</taxon>
        <taxon>Solanoideae</taxon>
        <taxon>Solaneae</taxon>
        <taxon>Solanum</taxon>
        <taxon>Solanum subgen. Lycopersicon</taxon>
    </lineage>
</organism>
<keyword evidence="2" id="KW-1185">Reference proteome</keyword>
<dbReference type="AlphaFoldDB" id="A0A3Q7I1Y9"/>
<accession>A0A3Q7I1Y9</accession>
<dbReference type="InParanoid" id="A0A3Q7I1Y9"/>
<sequence length="85" mass="10266">MKEAIKMVLKSIYDLEFKDTSHLRPYRGFHSVLRQFKEEWGTSLRFLEFDIWKCFHTPTSVIPIFKNVIDDPKVFYPIHKVFSIE</sequence>
<protein>
    <recommendedName>
        <fullName evidence="3">Reverse transcriptase domain-containing protein</fullName>
    </recommendedName>
</protein>